<organism evidence="1 2">
    <name type="scientific">Caerostris extrusa</name>
    <name type="common">Bark spider</name>
    <name type="synonym">Caerostris bankana</name>
    <dbReference type="NCBI Taxonomy" id="172846"/>
    <lineage>
        <taxon>Eukaryota</taxon>
        <taxon>Metazoa</taxon>
        <taxon>Ecdysozoa</taxon>
        <taxon>Arthropoda</taxon>
        <taxon>Chelicerata</taxon>
        <taxon>Arachnida</taxon>
        <taxon>Araneae</taxon>
        <taxon>Araneomorphae</taxon>
        <taxon>Entelegynae</taxon>
        <taxon>Araneoidea</taxon>
        <taxon>Araneidae</taxon>
        <taxon>Caerostris</taxon>
    </lineage>
</organism>
<proteinExistence type="predicted"/>
<comment type="caution">
    <text evidence="1">The sequence shown here is derived from an EMBL/GenBank/DDBJ whole genome shotgun (WGS) entry which is preliminary data.</text>
</comment>
<dbReference type="EMBL" id="BPLR01006463">
    <property type="protein sequence ID" value="GIY10056.1"/>
    <property type="molecule type" value="Genomic_DNA"/>
</dbReference>
<keyword evidence="2" id="KW-1185">Reference proteome</keyword>
<sequence>MAVQLQRSNPLRTLMRPEALNLHVENNELNYYDNLDPSLLGSHGSRHSYSVISTPNTDLSDVTRPERSGVSKKLLTFKQITRALSLHSLKKKTKEVPMYKCSNSFRSSFVCFAFEVVQRKNKEFAVENPKEDLLAKICFSRLHRRNTVLPFLREVKSKSHPLPNAPESSVHKHLNTESRIYHMDYKTSAIQANSLCKSFLRLKSVWGGVIEPGIWKFSIQFPHFSRVVDLTRLACKWLHVGEIGRPQKKFPPKEKWFRIVKIQLFAFSSRRPFFESRSISLSEERHLWFEEWGEKKERKKKKLTENWIFLKLATRMPKKLT</sequence>
<reference evidence="1 2" key="1">
    <citation type="submission" date="2021-06" db="EMBL/GenBank/DDBJ databases">
        <title>Caerostris extrusa draft genome.</title>
        <authorList>
            <person name="Kono N."/>
            <person name="Arakawa K."/>
        </authorList>
    </citation>
    <scope>NUCLEOTIDE SEQUENCE [LARGE SCALE GENOMIC DNA]</scope>
</reference>
<protein>
    <submittedName>
        <fullName evidence="1">Uncharacterized protein</fullName>
    </submittedName>
</protein>
<dbReference type="AlphaFoldDB" id="A0AAV4QNU9"/>
<gene>
    <name evidence="1" type="primary">AVEN_49448_1</name>
    <name evidence="1" type="ORF">CEXT_795391</name>
</gene>
<evidence type="ECO:0000313" key="2">
    <source>
        <dbReference type="Proteomes" id="UP001054945"/>
    </source>
</evidence>
<dbReference type="Proteomes" id="UP001054945">
    <property type="component" value="Unassembled WGS sequence"/>
</dbReference>
<evidence type="ECO:0000313" key="1">
    <source>
        <dbReference type="EMBL" id="GIY10056.1"/>
    </source>
</evidence>
<name>A0AAV4QNU9_CAEEX</name>
<accession>A0AAV4QNU9</accession>